<dbReference type="PANTHER" id="PTHR21623:SF2">
    <property type="entry name" value="COILED-COIL DOMAIN-CONTAINING PROTEIN 33"/>
    <property type="match status" value="1"/>
</dbReference>
<feature type="coiled-coil region" evidence="1">
    <location>
        <begin position="223"/>
        <end position="362"/>
    </location>
</feature>
<dbReference type="AlphaFoldDB" id="A0A0M0J2V5"/>
<sequence>MAAKVVVELKQVAFVEASRYFVTLLMVGNDGTQIQERTDVQPPVSDPPSKTPSFNKNTFEFEVPADADAALWSLQVSAIAVLPDPDASASGANSRTKTDVVGAAVLALQRVIEPMVQSGQVEQTLTLSPPTQSGSGAAVGTIKLKMRLEQPSAFSEPELPSVPPVRQASQRPRQPPSTRAPAPAGGASDDLSRELVHQQELVQLLMADVANKTASTARTGEEVMELRAVNKQLEAELHALRTHVDERELEQLNAQVAQLSAALGTQQQLSASYAKLKEAHTEQAQELQRLQDEGKRLHKYRTTAKQQELIIQRLEALMAAALKDAKRLKQVEPQLGAQTKRAEELAAELARAEADAHERERELTMQLQDAQKKLAGRDEDEMGGAVLGGAKAEEVARLLMRAEKSERRAAALEEEMTDMARSHGREIAALKMKVAEAEAAAKGGFGSAANLALGELPPAPRPPSGK</sequence>
<feature type="region of interest" description="Disordered" evidence="2">
    <location>
        <begin position="152"/>
        <end position="190"/>
    </location>
</feature>
<evidence type="ECO:0000313" key="4">
    <source>
        <dbReference type="Proteomes" id="UP000037460"/>
    </source>
</evidence>
<gene>
    <name evidence="3" type="ORF">Ctob_000922</name>
</gene>
<evidence type="ECO:0000313" key="3">
    <source>
        <dbReference type="EMBL" id="KOO20889.1"/>
    </source>
</evidence>
<dbReference type="InterPro" id="IPR039889">
    <property type="entry name" value="CCD33"/>
</dbReference>
<name>A0A0M0J2V5_9EUKA</name>
<keyword evidence="1" id="KW-0175">Coiled coil</keyword>
<dbReference type="GO" id="GO:0005777">
    <property type="term" value="C:peroxisome"/>
    <property type="evidence" value="ECO:0007669"/>
    <property type="project" value="TreeGrafter"/>
</dbReference>
<evidence type="ECO:0000256" key="1">
    <source>
        <dbReference type="SAM" id="Coils"/>
    </source>
</evidence>
<dbReference type="PANTHER" id="PTHR21623">
    <property type="entry name" value="SPERIOLIN-BINDING FACTOR"/>
    <property type="match status" value="1"/>
</dbReference>
<comment type="caution">
    <text evidence="3">The sequence shown here is derived from an EMBL/GenBank/DDBJ whole genome shotgun (WGS) entry which is preliminary data.</text>
</comment>
<dbReference type="EMBL" id="JWZX01003405">
    <property type="protein sequence ID" value="KOO20889.1"/>
    <property type="molecule type" value="Genomic_DNA"/>
</dbReference>
<dbReference type="OrthoDB" id="552574at2759"/>
<evidence type="ECO:0000256" key="2">
    <source>
        <dbReference type="SAM" id="MobiDB-lite"/>
    </source>
</evidence>
<organism evidence="3 4">
    <name type="scientific">Chrysochromulina tobinii</name>
    <dbReference type="NCBI Taxonomy" id="1460289"/>
    <lineage>
        <taxon>Eukaryota</taxon>
        <taxon>Haptista</taxon>
        <taxon>Haptophyta</taxon>
        <taxon>Prymnesiophyceae</taxon>
        <taxon>Prymnesiales</taxon>
        <taxon>Chrysochromulinaceae</taxon>
        <taxon>Chrysochromulina</taxon>
    </lineage>
</organism>
<accession>A0A0M0J2V5</accession>
<reference evidence="4" key="1">
    <citation type="journal article" date="2015" name="PLoS Genet.">
        <title>Genome Sequence and Transcriptome Analyses of Chrysochromulina tobin: Metabolic Tools for Enhanced Algal Fitness in the Prominent Order Prymnesiales (Haptophyceae).</title>
        <authorList>
            <person name="Hovde B.T."/>
            <person name="Deodato C.R."/>
            <person name="Hunsperger H.M."/>
            <person name="Ryken S.A."/>
            <person name="Yost W."/>
            <person name="Jha R.K."/>
            <person name="Patterson J."/>
            <person name="Monnat R.J. Jr."/>
            <person name="Barlow S.B."/>
            <person name="Starkenburg S.R."/>
            <person name="Cattolico R.A."/>
        </authorList>
    </citation>
    <scope>NUCLEOTIDE SEQUENCE</scope>
    <source>
        <strain evidence="4">CCMP291</strain>
    </source>
</reference>
<keyword evidence="4" id="KW-1185">Reference proteome</keyword>
<protein>
    <submittedName>
        <fullName evidence="3">Uncharacterized protein</fullName>
    </submittedName>
</protein>
<feature type="coiled-coil region" evidence="1">
    <location>
        <begin position="395"/>
        <end position="440"/>
    </location>
</feature>
<proteinExistence type="predicted"/>
<dbReference type="Proteomes" id="UP000037460">
    <property type="component" value="Unassembled WGS sequence"/>
</dbReference>